<feature type="compositionally biased region" description="Low complexity" evidence="1">
    <location>
        <begin position="7"/>
        <end position="25"/>
    </location>
</feature>
<organism evidence="3 4">
    <name type="scientific">Elysia crispata</name>
    <name type="common">lettuce slug</name>
    <dbReference type="NCBI Taxonomy" id="231223"/>
    <lineage>
        <taxon>Eukaryota</taxon>
        <taxon>Metazoa</taxon>
        <taxon>Spiralia</taxon>
        <taxon>Lophotrochozoa</taxon>
        <taxon>Mollusca</taxon>
        <taxon>Gastropoda</taxon>
        <taxon>Heterobranchia</taxon>
        <taxon>Euthyneura</taxon>
        <taxon>Panpulmonata</taxon>
        <taxon>Sacoglossa</taxon>
        <taxon>Placobranchoidea</taxon>
        <taxon>Plakobranchidae</taxon>
        <taxon>Elysia</taxon>
    </lineage>
</organism>
<feature type="region of interest" description="Disordered" evidence="1">
    <location>
        <begin position="91"/>
        <end position="114"/>
    </location>
</feature>
<protein>
    <submittedName>
        <fullName evidence="3">Uncharacterized protein</fullName>
    </submittedName>
</protein>
<comment type="caution">
    <text evidence="3">The sequence shown here is derived from an EMBL/GenBank/DDBJ whole genome shotgun (WGS) entry which is preliminary data.</text>
</comment>
<feature type="region of interest" description="Disordered" evidence="1">
    <location>
        <begin position="1"/>
        <end position="25"/>
    </location>
</feature>
<dbReference type="Proteomes" id="UP001283361">
    <property type="component" value="Unassembled WGS sequence"/>
</dbReference>
<sequence length="229" mass="24703">MSGAPISLASTQQQQPTSTAAAATAETSTSAASPCRQFFSHKRSPRVVSPTASSPSVYCVVAVVVVVINVFLIAPVKGQIVRYVYYQGAPGDRGSDGPRGQPGQDGRPMRATQSHVNLAARWRRKIRYRDTQEKMLFLAETSMSKDANLKCALSHRVDNPINLLLVAAVRQHSLLEKVLLNSKSLPSCSYRLNPDCSDLSLVAPAVAQECIVLTDTTIAADLGRRPGDR</sequence>
<reference evidence="3" key="1">
    <citation type="journal article" date="2023" name="G3 (Bethesda)">
        <title>A reference genome for the long-term kleptoplast-retaining sea slug Elysia crispata morphotype clarki.</title>
        <authorList>
            <person name="Eastman K.E."/>
            <person name="Pendleton A.L."/>
            <person name="Shaikh M.A."/>
            <person name="Suttiyut T."/>
            <person name="Ogas R."/>
            <person name="Tomko P."/>
            <person name="Gavelis G."/>
            <person name="Widhalm J.R."/>
            <person name="Wisecaver J.H."/>
        </authorList>
    </citation>
    <scope>NUCLEOTIDE SEQUENCE</scope>
    <source>
        <strain evidence="3">ECLA1</strain>
    </source>
</reference>
<gene>
    <name evidence="3" type="ORF">RRG08_060764</name>
</gene>
<keyword evidence="2" id="KW-1133">Transmembrane helix</keyword>
<accession>A0AAE1CQS9</accession>
<evidence type="ECO:0000256" key="1">
    <source>
        <dbReference type="SAM" id="MobiDB-lite"/>
    </source>
</evidence>
<evidence type="ECO:0000313" key="3">
    <source>
        <dbReference type="EMBL" id="KAK3728128.1"/>
    </source>
</evidence>
<keyword evidence="4" id="KW-1185">Reference proteome</keyword>
<dbReference type="AlphaFoldDB" id="A0AAE1CQS9"/>
<proteinExistence type="predicted"/>
<feature type="transmembrane region" description="Helical" evidence="2">
    <location>
        <begin position="55"/>
        <end position="74"/>
    </location>
</feature>
<evidence type="ECO:0000256" key="2">
    <source>
        <dbReference type="SAM" id="Phobius"/>
    </source>
</evidence>
<evidence type="ECO:0000313" key="4">
    <source>
        <dbReference type="Proteomes" id="UP001283361"/>
    </source>
</evidence>
<dbReference type="EMBL" id="JAWDGP010007204">
    <property type="protein sequence ID" value="KAK3728128.1"/>
    <property type="molecule type" value="Genomic_DNA"/>
</dbReference>
<keyword evidence="2" id="KW-0472">Membrane</keyword>
<keyword evidence="2" id="KW-0812">Transmembrane</keyword>
<name>A0AAE1CQS9_9GAST</name>